<dbReference type="CDD" id="cd01263">
    <property type="entry name" value="PH_anillin"/>
    <property type="match status" value="1"/>
</dbReference>
<dbReference type="PANTHER" id="PTHR21538">
    <property type="entry name" value="ANILLIN/RHOTEKIN RTKN"/>
    <property type="match status" value="1"/>
</dbReference>
<evidence type="ECO:0000313" key="2">
    <source>
        <dbReference type="Proteomes" id="UP000887565"/>
    </source>
</evidence>
<organism evidence="2 3">
    <name type="scientific">Romanomermis culicivorax</name>
    <name type="common">Nematode worm</name>
    <dbReference type="NCBI Taxonomy" id="13658"/>
    <lineage>
        <taxon>Eukaryota</taxon>
        <taxon>Metazoa</taxon>
        <taxon>Ecdysozoa</taxon>
        <taxon>Nematoda</taxon>
        <taxon>Enoplea</taxon>
        <taxon>Dorylaimia</taxon>
        <taxon>Mermithida</taxon>
        <taxon>Mermithoidea</taxon>
        <taxon>Mermithidae</taxon>
        <taxon>Romanomermis</taxon>
    </lineage>
</organism>
<protein>
    <submittedName>
        <fullName evidence="3">Anillin homology domain-containing protein</fullName>
    </submittedName>
</protein>
<dbReference type="GO" id="GO:0000281">
    <property type="term" value="P:mitotic cytokinesis"/>
    <property type="evidence" value="ECO:0007669"/>
    <property type="project" value="TreeGrafter"/>
</dbReference>
<proteinExistence type="predicted"/>
<feature type="domain" description="Anillin homology" evidence="1">
    <location>
        <begin position="77"/>
        <end position="217"/>
    </location>
</feature>
<dbReference type="WBParaSite" id="nRc.2.0.1.t37082-RA">
    <property type="protein sequence ID" value="nRc.2.0.1.t37082-RA"/>
    <property type="gene ID" value="nRc.2.0.1.g37082"/>
</dbReference>
<reference evidence="3" key="1">
    <citation type="submission" date="2022-11" db="UniProtKB">
        <authorList>
            <consortium name="WormBaseParasite"/>
        </authorList>
    </citation>
    <scope>IDENTIFICATION</scope>
</reference>
<keyword evidence="2" id="KW-1185">Reference proteome</keyword>
<dbReference type="Pfam" id="PF08174">
    <property type="entry name" value="Anillin"/>
    <property type="match status" value="1"/>
</dbReference>
<dbReference type="InterPro" id="IPR051364">
    <property type="entry name" value="Cytokinesis/Rho-signaling"/>
</dbReference>
<dbReference type="GO" id="GO:0000915">
    <property type="term" value="P:actomyosin contractile ring assembly"/>
    <property type="evidence" value="ECO:0007669"/>
    <property type="project" value="TreeGrafter"/>
</dbReference>
<dbReference type="Gene3D" id="2.30.29.30">
    <property type="entry name" value="Pleckstrin-homology domain (PH domain)/Phosphotyrosine-binding domain (PTB)"/>
    <property type="match status" value="1"/>
</dbReference>
<dbReference type="PANTHER" id="PTHR21538:SF23">
    <property type="entry name" value="ANILLIN"/>
    <property type="match status" value="1"/>
</dbReference>
<dbReference type="SUPFAM" id="SSF50729">
    <property type="entry name" value="PH domain-like"/>
    <property type="match status" value="1"/>
</dbReference>
<dbReference type="InterPro" id="IPR037840">
    <property type="entry name" value="PH_Anillin"/>
</dbReference>
<evidence type="ECO:0000313" key="3">
    <source>
        <dbReference type="WBParaSite" id="nRc.2.0.1.t37082-RA"/>
    </source>
</evidence>
<dbReference type="GO" id="GO:0031106">
    <property type="term" value="P:septin ring organization"/>
    <property type="evidence" value="ECO:0007669"/>
    <property type="project" value="TreeGrafter"/>
</dbReference>
<accession>A0A915KEE4</accession>
<dbReference type="Proteomes" id="UP000887565">
    <property type="component" value="Unplaced"/>
</dbReference>
<dbReference type="OMA" id="KCTNDVV"/>
<dbReference type="GO" id="GO:0005826">
    <property type="term" value="C:actomyosin contractile ring"/>
    <property type="evidence" value="ECO:0007669"/>
    <property type="project" value="TreeGrafter"/>
</dbReference>
<sequence>KLNESINIQHEQILQASRALNFCLTNDEFRGSIEEVDAHKVLRTAIERRKACQEEYERVIKCRTKRQPINNNMDEPRATLTFSYMSLSLKRDFVNDRINSLGEHVYYFMCLIKYREQVLSTQIVDSDAAIRVSGRVEFTNYINLKDVTHDFDVEISVFALKMRREEMSREQKYHSNKTLTLRNKIRPLTKTSLGGPSTVMDSKFCLSGQLTINKSSVSRQKFALQGYQSNVPIEPVIQLKMRCSAETSGNVEERGFLNLFENVTGLAAWRRFWCLLKDGSLRFWFYPDEETTKMPAYAIDLSRCRTKFVEPVSLEICTRPNTFLLEMLDEKVHSDRENREKTRNFSQ</sequence>
<name>A0A915KEE4_ROMCU</name>
<dbReference type="InterPro" id="IPR011993">
    <property type="entry name" value="PH-like_dom_sf"/>
</dbReference>
<dbReference type="AlphaFoldDB" id="A0A915KEE4"/>
<evidence type="ECO:0000259" key="1">
    <source>
        <dbReference type="Pfam" id="PF08174"/>
    </source>
</evidence>
<dbReference type="InterPro" id="IPR012966">
    <property type="entry name" value="AHD"/>
</dbReference>